<dbReference type="GO" id="GO:0004674">
    <property type="term" value="F:protein serine/threonine kinase activity"/>
    <property type="evidence" value="ECO:0007669"/>
    <property type="project" value="TreeGrafter"/>
</dbReference>
<proteinExistence type="predicted"/>
<evidence type="ECO:0000259" key="1">
    <source>
        <dbReference type="PROSITE" id="PS50011"/>
    </source>
</evidence>
<dbReference type="Proteomes" id="UP000284706">
    <property type="component" value="Unassembled WGS sequence"/>
</dbReference>
<reference evidence="2 3" key="1">
    <citation type="journal article" date="2018" name="Evol. Lett.">
        <title>Horizontal gene cluster transfer increased hallucinogenic mushroom diversity.</title>
        <authorList>
            <person name="Reynolds H.T."/>
            <person name="Vijayakumar V."/>
            <person name="Gluck-Thaler E."/>
            <person name="Korotkin H.B."/>
            <person name="Matheny P.B."/>
            <person name="Slot J.C."/>
        </authorList>
    </citation>
    <scope>NUCLEOTIDE SEQUENCE [LARGE SCALE GENOMIC DNA]</scope>
    <source>
        <strain evidence="2 3">SRW20</strain>
    </source>
</reference>
<dbReference type="InterPro" id="IPR011009">
    <property type="entry name" value="Kinase-like_dom_sf"/>
</dbReference>
<dbReference type="AlphaFoldDB" id="A0A409VVS4"/>
<dbReference type="SUPFAM" id="SSF56112">
    <property type="entry name" value="Protein kinase-like (PK-like)"/>
    <property type="match status" value="1"/>
</dbReference>
<sequence>MLTTSAAVLGIKANDAISVKRRYEPFHFGPGSLLPLAKGARPIKAMTSLHRNISHENFKARKSERCNFMLCFQLMHNKVFKFIKSSNKQNIALAQLWKTENKSKLSILPHLLFDDLPFAMKTHSDMFRSRLEGENRQLVVRLFRTRGWCQVRSSKFMQRLETGMTTWRMASSHRNISDFIDLVSVDGLPAIVMPDYENGNVIDFLGQRPNIDVFPILIGVAEGLQYLHGQNPPIVHGKLRGSNILISDAGEPLLSDLGLRDLPYSEDLYVLNGNGDLDDVRWMAPELIDIPTCATTQGGCLVTCPSSDIYSFGMTALEILTKVPPFSNRRRAYAVITDLVAGRRPPRPQSMEVTDELWNLLTKCWAKEPQARPTIDVVLSWLSVLSLCNSSRQIYGEK</sequence>
<dbReference type="Gene3D" id="1.10.510.10">
    <property type="entry name" value="Transferase(Phosphotransferase) domain 1"/>
    <property type="match status" value="1"/>
</dbReference>
<dbReference type="InterPro" id="IPR051681">
    <property type="entry name" value="Ser/Thr_Kinases-Pseudokinases"/>
</dbReference>
<dbReference type="GO" id="GO:0005524">
    <property type="term" value="F:ATP binding"/>
    <property type="evidence" value="ECO:0007669"/>
    <property type="project" value="InterPro"/>
</dbReference>
<dbReference type="STRING" id="231916.A0A409VVS4"/>
<dbReference type="InterPro" id="IPR001245">
    <property type="entry name" value="Ser-Thr/Tyr_kinase_cat_dom"/>
</dbReference>
<dbReference type="PANTHER" id="PTHR44329">
    <property type="entry name" value="SERINE/THREONINE-PROTEIN KINASE TNNI3K-RELATED"/>
    <property type="match status" value="1"/>
</dbReference>
<protein>
    <recommendedName>
        <fullName evidence="1">Protein kinase domain-containing protein</fullName>
    </recommendedName>
</protein>
<organism evidence="2 3">
    <name type="scientific">Gymnopilus dilepis</name>
    <dbReference type="NCBI Taxonomy" id="231916"/>
    <lineage>
        <taxon>Eukaryota</taxon>
        <taxon>Fungi</taxon>
        <taxon>Dikarya</taxon>
        <taxon>Basidiomycota</taxon>
        <taxon>Agaricomycotina</taxon>
        <taxon>Agaricomycetes</taxon>
        <taxon>Agaricomycetidae</taxon>
        <taxon>Agaricales</taxon>
        <taxon>Agaricineae</taxon>
        <taxon>Hymenogastraceae</taxon>
        <taxon>Gymnopilus</taxon>
    </lineage>
</organism>
<dbReference type="EMBL" id="NHYE01005544">
    <property type="protein sequence ID" value="PPQ70362.1"/>
    <property type="molecule type" value="Genomic_DNA"/>
</dbReference>
<dbReference type="PROSITE" id="PS50011">
    <property type="entry name" value="PROTEIN_KINASE_DOM"/>
    <property type="match status" value="1"/>
</dbReference>
<dbReference type="OrthoDB" id="538607at2759"/>
<name>A0A409VVS4_9AGAR</name>
<dbReference type="InterPro" id="IPR000719">
    <property type="entry name" value="Prot_kinase_dom"/>
</dbReference>
<gene>
    <name evidence="2" type="ORF">CVT26_013796</name>
</gene>
<keyword evidence="3" id="KW-1185">Reference proteome</keyword>
<evidence type="ECO:0000313" key="3">
    <source>
        <dbReference type="Proteomes" id="UP000284706"/>
    </source>
</evidence>
<dbReference type="InParanoid" id="A0A409VVS4"/>
<accession>A0A409VVS4</accession>
<evidence type="ECO:0000313" key="2">
    <source>
        <dbReference type="EMBL" id="PPQ70362.1"/>
    </source>
</evidence>
<comment type="caution">
    <text evidence="2">The sequence shown here is derived from an EMBL/GenBank/DDBJ whole genome shotgun (WGS) entry which is preliminary data.</text>
</comment>
<dbReference type="Pfam" id="PF07714">
    <property type="entry name" value="PK_Tyr_Ser-Thr"/>
    <property type="match status" value="1"/>
</dbReference>
<feature type="domain" description="Protein kinase" evidence="1">
    <location>
        <begin position="102"/>
        <end position="385"/>
    </location>
</feature>